<dbReference type="GO" id="GO:0017000">
    <property type="term" value="P:antibiotic biosynthetic process"/>
    <property type="evidence" value="ECO:0007669"/>
    <property type="project" value="UniProtKB-KW"/>
</dbReference>
<feature type="domain" description="TauD/TfdA-like" evidence="4">
    <location>
        <begin position="3"/>
        <end position="264"/>
    </location>
</feature>
<dbReference type="EMBL" id="SNYF01000007">
    <property type="protein sequence ID" value="TDQ16523.1"/>
    <property type="molecule type" value="Genomic_DNA"/>
</dbReference>
<proteinExistence type="predicted"/>
<gene>
    <name evidence="5" type="ORF">DFQ04_2641</name>
</gene>
<comment type="caution">
    <text evidence="5">The sequence shown here is derived from an EMBL/GenBank/DDBJ whole genome shotgun (WGS) entry which is preliminary data.</text>
</comment>
<keyword evidence="5" id="KW-0223">Dioxygenase</keyword>
<dbReference type="Gene3D" id="3.60.130.10">
    <property type="entry name" value="Clavaminate synthase-like"/>
    <property type="match status" value="1"/>
</dbReference>
<keyword evidence="6" id="KW-1185">Reference proteome</keyword>
<dbReference type="Proteomes" id="UP000294535">
    <property type="component" value="Unassembled WGS sequence"/>
</dbReference>
<comment type="cofactor">
    <cofactor evidence="1">
        <name>Fe(2+)</name>
        <dbReference type="ChEBI" id="CHEBI:29033"/>
    </cofactor>
</comment>
<evidence type="ECO:0000259" key="4">
    <source>
        <dbReference type="Pfam" id="PF02668"/>
    </source>
</evidence>
<evidence type="ECO:0000313" key="5">
    <source>
        <dbReference type="EMBL" id="TDQ16523.1"/>
    </source>
</evidence>
<sequence>MNQQELKSTLDKQGFVLLNSGISLEEFEAFSSEVGGRFIQKEEKHTVIGGNSGRDLVGEKKSVFTATGLKSGHEVPLHGELYFQNSNPPDLLWFYCEQPGDWSDSTWYCDGVALFESLSLETQVYLRENNFATYHRFHPKSVWQNLYGIESPAELEKVLATNLVRMRFQAEDESVWTAFDSPILQKKGKQWAFINNILPFGIREIFHPEETKSYVEFGRDANHKKEMILEIHESANKLTQEIRWEKGMLAIIDNKRTLHGRGKVSNFDRKVYVRMSYWT</sequence>
<dbReference type="PANTHER" id="PTHR10696:SF56">
    <property type="entry name" value="TAUD_TFDA-LIKE DOMAIN-CONTAINING PROTEIN"/>
    <property type="match status" value="1"/>
</dbReference>
<name>A0A4V3D222_9BACT</name>
<dbReference type="GO" id="GO:0016706">
    <property type="term" value="F:2-oxoglutarate-dependent dioxygenase activity"/>
    <property type="evidence" value="ECO:0007669"/>
    <property type="project" value="UniProtKB-ARBA"/>
</dbReference>
<evidence type="ECO:0000256" key="2">
    <source>
        <dbReference type="ARBA" id="ARBA00023002"/>
    </source>
</evidence>
<reference evidence="5 6" key="1">
    <citation type="submission" date="2019-03" db="EMBL/GenBank/DDBJ databases">
        <title>Genomic Encyclopedia of Type Strains, Phase III (KMG-III): the genomes of soil and plant-associated and newly described type strains.</title>
        <authorList>
            <person name="Whitman W."/>
        </authorList>
    </citation>
    <scope>NUCLEOTIDE SEQUENCE [LARGE SCALE GENOMIC DNA]</scope>
    <source>
        <strain evidence="5 6">CECT 8446</strain>
    </source>
</reference>
<keyword evidence="2" id="KW-0560">Oxidoreductase</keyword>
<dbReference type="InterPro" id="IPR042098">
    <property type="entry name" value="TauD-like_sf"/>
</dbReference>
<dbReference type="OrthoDB" id="9769888at2"/>
<organism evidence="5 6">
    <name type="scientific">Algoriphagus boseongensis</name>
    <dbReference type="NCBI Taxonomy" id="1442587"/>
    <lineage>
        <taxon>Bacteria</taxon>
        <taxon>Pseudomonadati</taxon>
        <taxon>Bacteroidota</taxon>
        <taxon>Cytophagia</taxon>
        <taxon>Cytophagales</taxon>
        <taxon>Cyclobacteriaceae</taxon>
        <taxon>Algoriphagus</taxon>
    </lineage>
</organism>
<dbReference type="PANTHER" id="PTHR10696">
    <property type="entry name" value="GAMMA-BUTYROBETAINE HYDROXYLASE-RELATED"/>
    <property type="match status" value="1"/>
</dbReference>
<dbReference type="InterPro" id="IPR050411">
    <property type="entry name" value="AlphaKG_dependent_hydroxylases"/>
</dbReference>
<dbReference type="RefSeq" id="WP_133556526.1">
    <property type="nucleotide sequence ID" value="NZ_SNYF01000007.1"/>
</dbReference>
<keyword evidence="3" id="KW-0045">Antibiotic biosynthesis</keyword>
<dbReference type="Pfam" id="PF02668">
    <property type="entry name" value="TauD"/>
    <property type="match status" value="1"/>
</dbReference>
<protein>
    <submittedName>
        <fullName evidence="5">Alpha-ketoglutarate-dependent taurine dioxygenase</fullName>
    </submittedName>
</protein>
<accession>A0A4V3D222</accession>
<evidence type="ECO:0000256" key="3">
    <source>
        <dbReference type="ARBA" id="ARBA00023194"/>
    </source>
</evidence>
<evidence type="ECO:0000256" key="1">
    <source>
        <dbReference type="ARBA" id="ARBA00001954"/>
    </source>
</evidence>
<dbReference type="AlphaFoldDB" id="A0A4V3D222"/>
<dbReference type="InterPro" id="IPR003819">
    <property type="entry name" value="TauD/TfdA-like"/>
</dbReference>
<evidence type="ECO:0000313" key="6">
    <source>
        <dbReference type="Proteomes" id="UP000294535"/>
    </source>
</evidence>
<dbReference type="SUPFAM" id="SSF51197">
    <property type="entry name" value="Clavaminate synthase-like"/>
    <property type="match status" value="1"/>
</dbReference>